<evidence type="ECO:0000259" key="2">
    <source>
        <dbReference type="PROSITE" id="PS50006"/>
    </source>
</evidence>
<evidence type="ECO:0000256" key="1">
    <source>
        <dbReference type="SAM" id="MobiDB-lite"/>
    </source>
</evidence>
<dbReference type="SMART" id="SM00240">
    <property type="entry name" value="FHA"/>
    <property type="match status" value="1"/>
</dbReference>
<feature type="compositionally biased region" description="Polar residues" evidence="1">
    <location>
        <begin position="51"/>
        <end position="66"/>
    </location>
</feature>
<dbReference type="Pfam" id="PF00498">
    <property type="entry name" value="FHA"/>
    <property type="match status" value="1"/>
</dbReference>
<feature type="compositionally biased region" description="Pro residues" evidence="1">
    <location>
        <begin position="129"/>
        <end position="159"/>
    </location>
</feature>
<dbReference type="InterPro" id="IPR050923">
    <property type="entry name" value="Cell_Proc_Reg/RNA_Proc"/>
</dbReference>
<dbReference type="InterPro" id="IPR008984">
    <property type="entry name" value="SMAD_FHA_dom_sf"/>
</dbReference>
<accession>A0ABZ2LX08</accession>
<feature type="region of interest" description="Disordered" evidence="1">
    <location>
        <begin position="47"/>
        <end position="170"/>
    </location>
</feature>
<name>A0ABZ2LX08_9BACT</name>
<sequence>MSSDPNKKSGRTFQCRDVLWETFEQMARELECSVDYLINEAMKQYARQRSYGAQGTRPQFPSSPTRDSAPVPSDRGGGYPPPPPPPRAGGLPPPPARPQRQAPGPLPPPPQQAARGPGMQHGGQHGGLPAPPQRGPSGPIPAAPRSVPPPARSVPPPIPRGNVPNAMGGGGGMASPMGMASNGYPPTHGAPQLCVMYQGEKIPVNKERFVIGRGKQSSDLTLKDPNVSRQHAMIEFQNGIYFMVDMGSTNGVEFNGQRIARKQIAEGDHFKICDHDLRFTYR</sequence>
<dbReference type="InterPro" id="IPR000253">
    <property type="entry name" value="FHA_dom"/>
</dbReference>
<dbReference type="Gene3D" id="2.60.200.20">
    <property type="match status" value="1"/>
</dbReference>
<organism evidence="3 4">
    <name type="scientific">Pendulispora albinea</name>
    <dbReference type="NCBI Taxonomy" id="2741071"/>
    <lineage>
        <taxon>Bacteria</taxon>
        <taxon>Pseudomonadati</taxon>
        <taxon>Myxococcota</taxon>
        <taxon>Myxococcia</taxon>
        <taxon>Myxococcales</taxon>
        <taxon>Sorangiineae</taxon>
        <taxon>Pendulisporaceae</taxon>
        <taxon>Pendulispora</taxon>
    </lineage>
</organism>
<dbReference type="PANTHER" id="PTHR23308">
    <property type="entry name" value="NUCLEAR INHIBITOR OF PROTEIN PHOSPHATASE-1"/>
    <property type="match status" value="1"/>
</dbReference>
<dbReference type="SUPFAM" id="SSF49879">
    <property type="entry name" value="SMAD/FHA domain"/>
    <property type="match status" value="1"/>
</dbReference>
<keyword evidence="4" id="KW-1185">Reference proteome</keyword>
<feature type="domain" description="FHA" evidence="2">
    <location>
        <begin position="209"/>
        <end position="259"/>
    </location>
</feature>
<reference evidence="3 4" key="1">
    <citation type="submission" date="2021-12" db="EMBL/GenBank/DDBJ databases">
        <title>Discovery of the Pendulisporaceae a myxobacterial family with distinct sporulation behavior and unique specialized metabolism.</title>
        <authorList>
            <person name="Garcia R."/>
            <person name="Popoff A."/>
            <person name="Bader C.D."/>
            <person name="Loehr J."/>
            <person name="Walesch S."/>
            <person name="Walt C."/>
            <person name="Boldt J."/>
            <person name="Bunk B."/>
            <person name="Haeckl F.J.F.P.J."/>
            <person name="Gunesch A.P."/>
            <person name="Birkelbach J."/>
            <person name="Nuebel U."/>
            <person name="Pietschmann T."/>
            <person name="Bach T."/>
            <person name="Mueller R."/>
        </authorList>
    </citation>
    <scope>NUCLEOTIDE SEQUENCE [LARGE SCALE GENOMIC DNA]</scope>
    <source>
        <strain evidence="3 4">MSr11954</strain>
    </source>
</reference>
<evidence type="ECO:0000313" key="3">
    <source>
        <dbReference type="EMBL" id="WXB15473.1"/>
    </source>
</evidence>
<dbReference type="Proteomes" id="UP001370348">
    <property type="component" value="Chromosome"/>
</dbReference>
<dbReference type="PROSITE" id="PS50006">
    <property type="entry name" value="FHA_DOMAIN"/>
    <property type="match status" value="1"/>
</dbReference>
<evidence type="ECO:0000313" key="4">
    <source>
        <dbReference type="Proteomes" id="UP001370348"/>
    </source>
</evidence>
<feature type="compositionally biased region" description="Pro residues" evidence="1">
    <location>
        <begin position="79"/>
        <end position="97"/>
    </location>
</feature>
<dbReference type="RefSeq" id="WP_394825102.1">
    <property type="nucleotide sequence ID" value="NZ_CP089984.1"/>
</dbReference>
<protein>
    <submittedName>
        <fullName evidence="3">FHA domain-containing protein</fullName>
    </submittedName>
</protein>
<proteinExistence type="predicted"/>
<dbReference type="CDD" id="cd00060">
    <property type="entry name" value="FHA"/>
    <property type="match status" value="1"/>
</dbReference>
<dbReference type="EMBL" id="CP089984">
    <property type="protein sequence ID" value="WXB15473.1"/>
    <property type="molecule type" value="Genomic_DNA"/>
</dbReference>
<gene>
    <name evidence="3" type="ORF">LZC94_47590</name>
</gene>